<keyword evidence="1" id="KW-0812">Transmembrane</keyword>
<evidence type="ECO:0000313" key="2">
    <source>
        <dbReference type="EMBL" id="GAA3503807.1"/>
    </source>
</evidence>
<comment type="caution">
    <text evidence="2">The sequence shown here is derived from an EMBL/GenBank/DDBJ whole genome shotgun (WGS) entry which is preliminary data.</text>
</comment>
<keyword evidence="3" id="KW-1185">Reference proteome</keyword>
<sequence>MPEFLGFVAVVQGVAGLVAEFSDWRWGLVQRIGLLDGRELYASVCLLILGGALFAAAERLKSG</sequence>
<gene>
    <name evidence="2" type="ORF">GCM10019016_109190</name>
</gene>
<keyword evidence="1" id="KW-0472">Membrane</keyword>
<name>A0ABP6U879_9ACTN</name>
<keyword evidence="1" id="KW-1133">Transmembrane helix</keyword>
<evidence type="ECO:0000313" key="3">
    <source>
        <dbReference type="Proteomes" id="UP001501455"/>
    </source>
</evidence>
<accession>A0ABP6U879</accession>
<proteinExistence type="predicted"/>
<organism evidence="2 3">
    <name type="scientific">Streptomyces prasinosporus</name>
    <dbReference type="NCBI Taxonomy" id="68256"/>
    <lineage>
        <taxon>Bacteria</taxon>
        <taxon>Bacillati</taxon>
        <taxon>Actinomycetota</taxon>
        <taxon>Actinomycetes</taxon>
        <taxon>Kitasatosporales</taxon>
        <taxon>Streptomycetaceae</taxon>
        <taxon>Streptomyces</taxon>
        <taxon>Streptomyces albogriseolus group</taxon>
    </lineage>
</organism>
<dbReference type="EMBL" id="BAAAXF010000078">
    <property type="protein sequence ID" value="GAA3503807.1"/>
    <property type="molecule type" value="Genomic_DNA"/>
</dbReference>
<dbReference type="Proteomes" id="UP001501455">
    <property type="component" value="Unassembled WGS sequence"/>
</dbReference>
<feature type="transmembrane region" description="Helical" evidence="1">
    <location>
        <begin position="40"/>
        <end position="57"/>
    </location>
</feature>
<protein>
    <submittedName>
        <fullName evidence="2">Uncharacterized protein</fullName>
    </submittedName>
</protein>
<evidence type="ECO:0000256" key="1">
    <source>
        <dbReference type="SAM" id="Phobius"/>
    </source>
</evidence>
<reference evidence="3" key="1">
    <citation type="journal article" date="2019" name="Int. J. Syst. Evol. Microbiol.">
        <title>The Global Catalogue of Microorganisms (GCM) 10K type strain sequencing project: providing services to taxonomists for standard genome sequencing and annotation.</title>
        <authorList>
            <consortium name="The Broad Institute Genomics Platform"/>
            <consortium name="The Broad Institute Genome Sequencing Center for Infectious Disease"/>
            <person name="Wu L."/>
            <person name="Ma J."/>
        </authorList>
    </citation>
    <scope>NUCLEOTIDE SEQUENCE [LARGE SCALE GENOMIC DNA]</scope>
    <source>
        <strain evidence="3">JCM 4816</strain>
    </source>
</reference>